<reference evidence="7 8" key="1">
    <citation type="submission" date="2019-10" db="EMBL/GenBank/DDBJ databases">
        <title>Epibacterium sp. nov., isolated from seawater.</title>
        <authorList>
            <person name="Zhang X."/>
            <person name="Li N."/>
        </authorList>
    </citation>
    <scope>NUCLEOTIDE SEQUENCE [LARGE SCALE GENOMIC DNA]</scope>
    <source>
        <strain evidence="7 8">SM1969</strain>
    </source>
</reference>
<dbReference type="PANTHER" id="PTHR30349">
    <property type="entry name" value="PHAGE INTEGRASE-RELATED"/>
    <property type="match status" value="1"/>
</dbReference>
<accession>A0A844ALB8</accession>
<protein>
    <submittedName>
        <fullName evidence="7">Tyrosine-type recombinase/integrase</fullName>
    </submittedName>
</protein>
<gene>
    <name evidence="7" type="ORF">GG681_09115</name>
</gene>
<keyword evidence="8" id="KW-1185">Reference proteome</keyword>
<dbReference type="PROSITE" id="PS51898">
    <property type="entry name" value="TYR_RECOMBINASE"/>
    <property type="match status" value="1"/>
</dbReference>
<comment type="caution">
    <text evidence="7">The sequence shown here is derived from an EMBL/GenBank/DDBJ whole genome shotgun (WGS) entry which is preliminary data.</text>
</comment>
<dbReference type="GO" id="GO:0006310">
    <property type="term" value="P:DNA recombination"/>
    <property type="evidence" value="ECO:0007669"/>
    <property type="project" value="UniProtKB-KW"/>
</dbReference>
<feature type="compositionally biased region" description="Basic and acidic residues" evidence="5">
    <location>
        <begin position="245"/>
        <end position="257"/>
    </location>
</feature>
<evidence type="ECO:0000259" key="6">
    <source>
        <dbReference type="PROSITE" id="PS51898"/>
    </source>
</evidence>
<dbReference type="InterPro" id="IPR011010">
    <property type="entry name" value="DNA_brk_join_enz"/>
</dbReference>
<evidence type="ECO:0000256" key="3">
    <source>
        <dbReference type="ARBA" id="ARBA00023125"/>
    </source>
</evidence>
<dbReference type="InterPro" id="IPR013762">
    <property type="entry name" value="Integrase-like_cat_sf"/>
</dbReference>
<organism evidence="7 8">
    <name type="scientific">Tritonibacter aquimaris</name>
    <dbReference type="NCBI Taxonomy" id="2663379"/>
    <lineage>
        <taxon>Bacteria</taxon>
        <taxon>Pseudomonadati</taxon>
        <taxon>Pseudomonadota</taxon>
        <taxon>Alphaproteobacteria</taxon>
        <taxon>Rhodobacterales</taxon>
        <taxon>Paracoccaceae</taxon>
        <taxon>Tritonibacter</taxon>
    </lineage>
</organism>
<evidence type="ECO:0000256" key="2">
    <source>
        <dbReference type="ARBA" id="ARBA00022908"/>
    </source>
</evidence>
<comment type="similarity">
    <text evidence="1">Belongs to the 'phage' integrase family.</text>
</comment>
<evidence type="ECO:0000256" key="4">
    <source>
        <dbReference type="ARBA" id="ARBA00023172"/>
    </source>
</evidence>
<sequence>MARKKFTVSNPAPLRFQITSCISDGRPRYLLIDRVTHSSNLIGGLYESYLHSSSYAPASSYKALEHVSALLTWDAETKGEVANQLMYGLPMTEPQIRQFKRWLESRAACGGSPPSPEQQATVNSKLQGVQTFEDWCLRYALSRHGHHSRLVDVRMVQKEFWKGAQGNIPHQKYADDFTDDEILEVEQYLRSLAFEGISGSVAPSDFRTYTMWRMALEYGLRIGEILALRVQDLPSRSQNYLKIVRIEERDGPPDPRGSKAPRPKTLSRDLGTYFANSSFPDLFAKYVAEHRWIEVFNKKRGTMRRRTSFSHPYVFIAKSGAPLSRSTAQYVADKISTELGLDFHWHKCRHSFFNRVYAATDHILEPSDRERARQQMKYWGGWLSDESLLIYTNTARRNAARQAAFEFSQPSQKPSWEILS</sequence>
<dbReference type="GO" id="GO:0015074">
    <property type="term" value="P:DNA integration"/>
    <property type="evidence" value="ECO:0007669"/>
    <property type="project" value="UniProtKB-KW"/>
</dbReference>
<dbReference type="CDD" id="cd00397">
    <property type="entry name" value="DNA_BRE_C"/>
    <property type="match status" value="1"/>
</dbReference>
<evidence type="ECO:0000256" key="1">
    <source>
        <dbReference type="ARBA" id="ARBA00008857"/>
    </source>
</evidence>
<dbReference type="Gene3D" id="1.10.443.10">
    <property type="entry name" value="Intergrase catalytic core"/>
    <property type="match status" value="1"/>
</dbReference>
<proteinExistence type="inferred from homology"/>
<dbReference type="InterPro" id="IPR002104">
    <property type="entry name" value="Integrase_catalytic"/>
</dbReference>
<evidence type="ECO:0000313" key="8">
    <source>
        <dbReference type="Proteomes" id="UP000436694"/>
    </source>
</evidence>
<dbReference type="EMBL" id="WIXK01000004">
    <property type="protein sequence ID" value="MQY42800.1"/>
    <property type="molecule type" value="Genomic_DNA"/>
</dbReference>
<dbReference type="InterPro" id="IPR050090">
    <property type="entry name" value="Tyrosine_recombinase_XerCD"/>
</dbReference>
<keyword evidence="4" id="KW-0233">DNA recombination</keyword>
<evidence type="ECO:0000313" key="7">
    <source>
        <dbReference type="EMBL" id="MQY42800.1"/>
    </source>
</evidence>
<dbReference type="SUPFAM" id="SSF56349">
    <property type="entry name" value="DNA breaking-rejoining enzymes"/>
    <property type="match status" value="1"/>
</dbReference>
<dbReference type="Proteomes" id="UP000436694">
    <property type="component" value="Unassembled WGS sequence"/>
</dbReference>
<dbReference type="PANTHER" id="PTHR30349:SF41">
    <property type="entry name" value="INTEGRASE_RECOMBINASE PROTEIN MJ0367-RELATED"/>
    <property type="match status" value="1"/>
</dbReference>
<feature type="region of interest" description="Disordered" evidence="5">
    <location>
        <begin position="245"/>
        <end position="265"/>
    </location>
</feature>
<keyword evidence="3" id="KW-0238">DNA-binding</keyword>
<feature type="domain" description="Tyr recombinase" evidence="6">
    <location>
        <begin position="178"/>
        <end position="405"/>
    </location>
</feature>
<dbReference type="AlphaFoldDB" id="A0A844ALB8"/>
<name>A0A844ALB8_9RHOB</name>
<dbReference type="GO" id="GO:0003677">
    <property type="term" value="F:DNA binding"/>
    <property type="evidence" value="ECO:0007669"/>
    <property type="project" value="UniProtKB-KW"/>
</dbReference>
<evidence type="ECO:0000256" key="5">
    <source>
        <dbReference type="SAM" id="MobiDB-lite"/>
    </source>
</evidence>
<keyword evidence="2" id="KW-0229">DNA integration</keyword>